<evidence type="ECO:0000259" key="3">
    <source>
        <dbReference type="Pfam" id="PF07715"/>
    </source>
</evidence>
<gene>
    <name evidence="4" type="ORF">EGT74_23075</name>
</gene>
<dbReference type="Proteomes" id="UP000278351">
    <property type="component" value="Unassembled WGS sequence"/>
</dbReference>
<dbReference type="InterPro" id="IPR039426">
    <property type="entry name" value="TonB-dep_rcpt-like"/>
</dbReference>
<keyword evidence="1" id="KW-0732">Signal</keyword>
<feature type="transmembrane region" description="Helical" evidence="2">
    <location>
        <begin position="40"/>
        <end position="58"/>
    </location>
</feature>
<dbReference type="InterPro" id="IPR037066">
    <property type="entry name" value="Plug_dom_sf"/>
</dbReference>
<accession>A0A3N4PQ02</accession>
<evidence type="ECO:0000256" key="1">
    <source>
        <dbReference type="ARBA" id="ARBA00022729"/>
    </source>
</evidence>
<keyword evidence="2" id="KW-0812">Transmembrane</keyword>
<comment type="caution">
    <text evidence="4">The sequence shown here is derived from an EMBL/GenBank/DDBJ whole genome shotgun (WGS) entry which is preliminary data.</text>
</comment>
<evidence type="ECO:0000313" key="4">
    <source>
        <dbReference type="EMBL" id="RPE09848.1"/>
    </source>
</evidence>
<dbReference type="GO" id="GO:0009279">
    <property type="term" value="C:cell outer membrane"/>
    <property type="evidence" value="ECO:0007669"/>
    <property type="project" value="TreeGrafter"/>
</dbReference>
<feature type="domain" description="TonB-dependent receptor plug" evidence="3">
    <location>
        <begin position="158"/>
        <end position="287"/>
    </location>
</feature>
<keyword evidence="2" id="KW-0472">Membrane</keyword>
<sequence length="963" mass="109151">MMDGSPEGSQTFAFFYSFAAFRTTEICIVEKFSIIRRRRVQSFILLFLFIIAPAYTIAQQQTAVLSGRLTDMESARGADSIMVIAQKDDAEHRTMSDANGRFVFRALPMGVYKVTIASILYKTPRKTVHLLRDQQIDLAVEKVHLTLKEVFITATEAKSMTSTSIIDRTAMQHLQPSSFADLLELLPGGRASDPNLTSMNRIALREADQIQEGRKYDISSLGTAFFIDGAPINTTANLQDASSFYDMDPNKLRNSTSKGVDMRSISTDQIEKVEVVRGIPSVEYGDLTSGLIRIERKKGATPLSARMKTDGFSKLFSLGKGFNVPSQNMTLNVDLGYLDSKDEPSDNFENYKRINASVRMEKRWAGNYRRTSWNAALDYGTTIDNQRTDPDNGYAPIDKFKSTFNSYGLTTGIRNQLLGNKSLVKSWEVSGKVSYQRDRLASTKWIQARTATVLFNSMTAGEHDVAYLTPSYISDLTVDGQPLNAFLKGMAQLGFKTNAIRHQVKLGFETNFSKNFGKGQVYDINYPTKLVMSARPRAFDSIPGMLNQAFFAEDMLSVNFGRHQFTTALGLRGMSLLRMDKKYAIANKIYLDPRINVRWALPGVATGKQTLFVTLGAGYGLHTKMPTLDHLYPTWQYRDIVQLNFYHNNPAFRKVNAMTYILNRTNYDLRAAVNRKLELNADFTLNGNRLSLTYFHEKLTSGFRDESRVQVLQYKQYDNSSVDADNMTAPPATGDFAYVNARRFFGHTIVTNGSTLIKEGVEFQFQSRRLNSINTRFTVNGAWFNTTYVNTFPFYDLVSDVSTGGSNAYQYAGLYNDTDGYLRKKFNTNLTIDTYLPNLGMIVSSSIQNIWFTWRQDTWKSGTPVQYIDIEGNAHPYTEESKTHPDLQWLNQHFSATAFMPRTIPVDLQVNFKATKEFRKKVAISMFVNRLFTYTPDYYFNNVKIRRAGFISPYFGMELNLNL</sequence>
<dbReference type="Gene3D" id="2.170.130.10">
    <property type="entry name" value="TonB-dependent receptor, plug domain"/>
    <property type="match status" value="1"/>
</dbReference>
<organism evidence="4 5">
    <name type="scientific">Chitinophaga lutea</name>
    <dbReference type="NCBI Taxonomy" id="2488634"/>
    <lineage>
        <taxon>Bacteria</taxon>
        <taxon>Pseudomonadati</taxon>
        <taxon>Bacteroidota</taxon>
        <taxon>Chitinophagia</taxon>
        <taxon>Chitinophagales</taxon>
        <taxon>Chitinophagaceae</taxon>
        <taxon>Chitinophaga</taxon>
    </lineage>
</organism>
<reference evidence="4 5" key="1">
    <citation type="submission" date="2018-11" db="EMBL/GenBank/DDBJ databases">
        <title>Chitinophaga lutea sp.nov., isolate from arsenic contaminated soil.</title>
        <authorList>
            <person name="Zong Y."/>
        </authorList>
    </citation>
    <scope>NUCLEOTIDE SEQUENCE [LARGE SCALE GENOMIC DNA]</scope>
    <source>
        <strain evidence="4 5">ZY74</strain>
    </source>
</reference>
<dbReference type="InterPro" id="IPR012910">
    <property type="entry name" value="Plug_dom"/>
</dbReference>
<dbReference type="Pfam" id="PF13620">
    <property type="entry name" value="CarboxypepD_reg"/>
    <property type="match status" value="1"/>
</dbReference>
<dbReference type="AlphaFoldDB" id="A0A3N4PQ02"/>
<evidence type="ECO:0000313" key="5">
    <source>
        <dbReference type="Proteomes" id="UP000278351"/>
    </source>
</evidence>
<dbReference type="Gene3D" id="2.60.40.1120">
    <property type="entry name" value="Carboxypeptidase-like, regulatory domain"/>
    <property type="match status" value="1"/>
</dbReference>
<feature type="transmembrane region" description="Helical" evidence="2">
    <location>
        <begin position="12"/>
        <end position="28"/>
    </location>
</feature>
<dbReference type="GO" id="GO:0015344">
    <property type="term" value="F:siderophore uptake transmembrane transporter activity"/>
    <property type="evidence" value="ECO:0007669"/>
    <property type="project" value="TreeGrafter"/>
</dbReference>
<protein>
    <submittedName>
        <fullName evidence="4">TonB-dependent receptor</fullName>
    </submittedName>
</protein>
<keyword evidence="4" id="KW-0675">Receptor</keyword>
<dbReference type="GO" id="GO:0044718">
    <property type="term" value="P:siderophore transmembrane transport"/>
    <property type="evidence" value="ECO:0007669"/>
    <property type="project" value="TreeGrafter"/>
</dbReference>
<dbReference type="Pfam" id="PF07715">
    <property type="entry name" value="Plug"/>
    <property type="match status" value="1"/>
</dbReference>
<dbReference type="PANTHER" id="PTHR30069">
    <property type="entry name" value="TONB-DEPENDENT OUTER MEMBRANE RECEPTOR"/>
    <property type="match status" value="1"/>
</dbReference>
<proteinExistence type="predicted"/>
<evidence type="ECO:0000256" key="2">
    <source>
        <dbReference type="SAM" id="Phobius"/>
    </source>
</evidence>
<keyword evidence="2" id="KW-1133">Transmembrane helix</keyword>
<dbReference type="GO" id="GO:0030246">
    <property type="term" value="F:carbohydrate binding"/>
    <property type="evidence" value="ECO:0007669"/>
    <property type="project" value="InterPro"/>
</dbReference>
<dbReference type="SUPFAM" id="SSF49452">
    <property type="entry name" value="Starch-binding domain-like"/>
    <property type="match status" value="1"/>
</dbReference>
<dbReference type="EMBL" id="RPDH01000002">
    <property type="protein sequence ID" value="RPE09848.1"/>
    <property type="molecule type" value="Genomic_DNA"/>
</dbReference>
<dbReference type="SUPFAM" id="SSF56935">
    <property type="entry name" value="Porins"/>
    <property type="match status" value="1"/>
</dbReference>
<dbReference type="InterPro" id="IPR013784">
    <property type="entry name" value="Carb-bd-like_fold"/>
</dbReference>
<name>A0A3N4PQ02_9BACT</name>
<dbReference type="PANTHER" id="PTHR30069:SF29">
    <property type="entry name" value="HEMOGLOBIN AND HEMOGLOBIN-HAPTOGLOBIN-BINDING PROTEIN 1-RELATED"/>
    <property type="match status" value="1"/>
</dbReference>
<keyword evidence="5" id="KW-1185">Reference proteome</keyword>